<dbReference type="GO" id="GO:0005783">
    <property type="term" value="C:endoplasmic reticulum"/>
    <property type="evidence" value="ECO:0007669"/>
    <property type="project" value="TreeGrafter"/>
</dbReference>
<evidence type="ECO:0000256" key="1">
    <source>
        <dbReference type="ARBA" id="ARBA00022679"/>
    </source>
</evidence>
<reference evidence="3" key="1">
    <citation type="submission" date="2022-04" db="EMBL/GenBank/DDBJ databases">
        <title>Carnegiea gigantea Genome sequencing and assembly v2.</title>
        <authorList>
            <person name="Copetti D."/>
            <person name="Sanderson M.J."/>
            <person name="Burquez A."/>
            <person name="Wojciechowski M.F."/>
        </authorList>
    </citation>
    <scope>NUCLEOTIDE SEQUENCE</scope>
    <source>
        <strain evidence="3">SGP5-SGP5p</strain>
        <tissue evidence="3">Aerial part</tissue>
    </source>
</reference>
<dbReference type="GO" id="GO:0016094">
    <property type="term" value="P:polyprenol biosynthetic process"/>
    <property type="evidence" value="ECO:0007669"/>
    <property type="project" value="TreeGrafter"/>
</dbReference>
<dbReference type="Pfam" id="PF01255">
    <property type="entry name" value="Prenyltransf"/>
    <property type="match status" value="1"/>
</dbReference>
<dbReference type="NCBIfam" id="TIGR00055">
    <property type="entry name" value="uppS"/>
    <property type="match status" value="1"/>
</dbReference>
<name>A0A9Q1K764_9CARY</name>
<accession>A0A9Q1K764</accession>
<dbReference type="Gene3D" id="3.40.1180.10">
    <property type="entry name" value="Decaprenyl diphosphate synthase-like"/>
    <property type="match status" value="1"/>
</dbReference>
<dbReference type="InterPro" id="IPR018520">
    <property type="entry name" value="UPP_synth-like_CS"/>
</dbReference>
<protein>
    <recommendedName>
        <fullName evidence="2">Alkyl transferase</fullName>
        <ecNumber evidence="2">2.5.1.-</ecNumber>
    </recommendedName>
</protein>
<dbReference type="EMBL" id="JAKOGI010000267">
    <property type="protein sequence ID" value="KAJ8438140.1"/>
    <property type="molecule type" value="Genomic_DNA"/>
</dbReference>
<comment type="caution">
    <text evidence="3">The sequence shown here is derived from an EMBL/GenBank/DDBJ whole genome shotgun (WGS) entry which is preliminary data.</text>
</comment>
<dbReference type="HAMAP" id="MF_01139">
    <property type="entry name" value="ISPT"/>
    <property type="match status" value="1"/>
</dbReference>
<proteinExistence type="inferred from homology"/>
<gene>
    <name evidence="3" type="ORF">Cgig2_033019</name>
</gene>
<keyword evidence="1 2" id="KW-0808">Transferase</keyword>
<dbReference type="Proteomes" id="UP001153076">
    <property type="component" value="Unassembled WGS sequence"/>
</dbReference>
<dbReference type="InterPro" id="IPR001441">
    <property type="entry name" value="UPP_synth-like"/>
</dbReference>
<dbReference type="EC" id="2.5.1.-" evidence="2"/>
<dbReference type="PANTHER" id="PTHR10291:SF18">
    <property type="entry name" value="DEHYDRODOLICHYL DIPHOSPHATE SYNTHASE CPT3"/>
    <property type="match status" value="1"/>
</dbReference>
<dbReference type="GO" id="GO:0045547">
    <property type="term" value="F:ditrans,polycis-polyprenyl diphosphate synthase [(2E,6E)-farnesyl diphosphate specific] activity"/>
    <property type="evidence" value="ECO:0007669"/>
    <property type="project" value="TreeGrafter"/>
</dbReference>
<comment type="similarity">
    <text evidence="2">Belongs to the UPP synthase family.</text>
</comment>
<dbReference type="InterPro" id="IPR036424">
    <property type="entry name" value="UPP_synth-like_sf"/>
</dbReference>
<evidence type="ECO:0000313" key="3">
    <source>
        <dbReference type="EMBL" id="KAJ8438140.1"/>
    </source>
</evidence>
<keyword evidence="4" id="KW-1185">Reference proteome</keyword>
<dbReference type="CDD" id="cd00475">
    <property type="entry name" value="Cis_IPPS"/>
    <property type="match status" value="1"/>
</dbReference>
<sequence>MDEHHWINSTEPFATAAAATTTTTTKPLLPFSRLLISGGAAVLVASETCRRGRLLLLCPSASTASPAFCEAFEMEKGKDSRNTFISTLGNFARKCLFGILSVGPIPDHIAFIMDGNRRYAKRRDLEKEAGHKLGFAALMSILRYCYELNVKYVTIYAFSIDNFKRCPEEVKSLMELIREKIEGLIREESIVNQYGIRVHFIGDLELLDEPVRLSAERVMAATAGNTRSVLSVCIAYTSTNEIVNAVHLACEEKWDEFRILDSCGGAYGLTRYVGNGENGENFIGLEDIERHMYMKVAPAPDIVIRTSGETRLSNFLLWQSGHSLLYSPSALWPEIGLRHLVCAILNFQRDRSYMEKKKKIL</sequence>
<dbReference type="AlphaFoldDB" id="A0A9Q1K764"/>
<dbReference type="OrthoDB" id="4173905at2759"/>
<evidence type="ECO:0000256" key="2">
    <source>
        <dbReference type="RuleBase" id="RU363018"/>
    </source>
</evidence>
<evidence type="ECO:0000313" key="4">
    <source>
        <dbReference type="Proteomes" id="UP001153076"/>
    </source>
</evidence>
<organism evidence="3 4">
    <name type="scientific">Carnegiea gigantea</name>
    <dbReference type="NCBI Taxonomy" id="171969"/>
    <lineage>
        <taxon>Eukaryota</taxon>
        <taxon>Viridiplantae</taxon>
        <taxon>Streptophyta</taxon>
        <taxon>Embryophyta</taxon>
        <taxon>Tracheophyta</taxon>
        <taxon>Spermatophyta</taxon>
        <taxon>Magnoliopsida</taxon>
        <taxon>eudicotyledons</taxon>
        <taxon>Gunneridae</taxon>
        <taxon>Pentapetalae</taxon>
        <taxon>Caryophyllales</taxon>
        <taxon>Cactineae</taxon>
        <taxon>Cactaceae</taxon>
        <taxon>Cactoideae</taxon>
        <taxon>Echinocereeae</taxon>
        <taxon>Carnegiea</taxon>
    </lineage>
</organism>
<dbReference type="SUPFAM" id="SSF64005">
    <property type="entry name" value="Undecaprenyl diphosphate synthase"/>
    <property type="match status" value="1"/>
</dbReference>
<dbReference type="PANTHER" id="PTHR10291">
    <property type="entry name" value="DEHYDRODOLICHYL DIPHOSPHATE SYNTHASE FAMILY MEMBER"/>
    <property type="match status" value="1"/>
</dbReference>
<dbReference type="PROSITE" id="PS01066">
    <property type="entry name" value="UPP_SYNTHASE"/>
    <property type="match status" value="1"/>
</dbReference>